<organism evidence="4 5">
    <name type="scientific">Streptomyces roseoviridis</name>
    <dbReference type="NCBI Taxonomy" id="67361"/>
    <lineage>
        <taxon>Bacteria</taxon>
        <taxon>Bacillati</taxon>
        <taxon>Actinomycetota</taxon>
        <taxon>Actinomycetes</taxon>
        <taxon>Kitasatosporales</taxon>
        <taxon>Streptomycetaceae</taxon>
        <taxon>Streptomyces</taxon>
    </lineage>
</organism>
<accession>A0ABV5QIW5</accession>
<sequence length="344" mass="36503">MFGIRKRRSSTTTAVGFATAALLLLPVAAQAAETPGAPATRTAAKADTAVEHVVPTGAAARAAEYWTPERMAAALPATPAEARTAERPGAPAPSAPQKPTGPAATGSDPVAGTAAAAGGIKVSVTATRVVGKVFYRASDGKDYVCSGSAVNSTNKNMVFTAGHCVHGGPGQSWASNWQFVPYYDHGSRPYGTWWAERLVAFNGWINDGNFGYDVGIVITSPNSRGELVNAVGGLGIQWNHPKDRSMTAMGYPQAPPFDGQWQYFCAATTSQRSWWTTDQIKMPCNMTGGSSGGPWIHGKDDNVYYSGWVNGVNSNVDNRDNPTEMRSPYFATWVGDAFNTYSTY</sequence>
<dbReference type="Gene3D" id="2.40.10.10">
    <property type="entry name" value="Trypsin-like serine proteases"/>
    <property type="match status" value="2"/>
</dbReference>
<evidence type="ECO:0000256" key="2">
    <source>
        <dbReference type="SAM" id="MobiDB-lite"/>
    </source>
</evidence>
<dbReference type="Pfam" id="PF13365">
    <property type="entry name" value="Trypsin_2"/>
    <property type="match status" value="1"/>
</dbReference>
<evidence type="ECO:0000256" key="3">
    <source>
        <dbReference type="SAM" id="SignalP"/>
    </source>
</evidence>
<evidence type="ECO:0000313" key="4">
    <source>
        <dbReference type="EMBL" id="MFB9553443.1"/>
    </source>
</evidence>
<evidence type="ECO:0000256" key="1">
    <source>
        <dbReference type="ARBA" id="ARBA00022729"/>
    </source>
</evidence>
<feature type="chain" id="PRO_5046201196" evidence="3">
    <location>
        <begin position="32"/>
        <end position="344"/>
    </location>
</feature>
<keyword evidence="5" id="KW-1185">Reference proteome</keyword>
<name>A0ABV5QIW5_9ACTN</name>
<feature type="signal peptide" evidence="3">
    <location>
        <begin position="1"/>
        <end position="31"/>
    </location>
</feature>
<dbReference type="EMBL" id="JBHMCT010000005">
    <property type="protein sequence ID" value="MFB9553443.1"/>
    <property type="molecule type" value="Genomic_DNA"/>
</dbReference>
<keyword evidence="1 3" id="KW-0732">Signal</keyword>
<protein>
    <submittedName>
        <fullName evidence="4">Trypsin-like peptidase domain-containing protein</fullName>
    </submittedName>
</protein>
<proteinExistence type="predicted"/>
<dbReference type="InterPro" id="IPR043504">
    <property type="entry name" value="Peptidase_S1_PA_chymotrypsin"/>
</dbReference>
<dbReference type="InterPro" id="IPR050966">
    <property type="entry name" value="Glutamyl_endopeptidase"/>
</dbReference>
<dbReference type="SUPFAM" id="SSF50494">
    <property type="entry name" value="Trypsin-like serine proteases"/>
    <property type="match status" value="1"/>
</dbReference>
<dbReference type="PANTHER" id="PTHR15462:SF19">
    <property type="entry name" value="PEPTIDASE S1 DOMAIN-CONTAINING PROTEIN"/>
    <property type="match status" value="1"/>
</dbReference>
<dbReference type="Proteomes" id="UP001589716">
    <property type="component" value="Unassembled WGS sequence"/>
</dbReference>
<evidence type="ECO:0000313" key="5">
    <source>
        <dbReference type="Proteomes" id="UP001589716"/>
    </source>
</evidence>
<feature type="region of interest" description="Disordered" evidence="2">
    <location>
        <begin position="77"/>
        <end position="110"/>
    </location>
</feature>
<comment type="caution">
    <text evidence="4">The sequence shown here is derived from an EMBL/GenBank/DDBJ whole genome shotgun (WGS) entry which is preliminary data.</text>
</comment>
<dbReference type="PANTHER" id="PTHR15462">
    <property type="entry name" value="SERINE PROTEASE"/>
    <property type="match status" value="1"/>
</dbReference>
<gene>
    <name evidence="4" type="ORF">ACFFTP_04425</name>
</gene>
<dbReference type="RefSeq" id="WP_345486448.1">
    <property type="nucleotide sequence ID" value="NZ_BAAAWU010000001.1"/>
</dbReference>
<dbReference type="InterPro" id="IPR009003">
    <property type="entry name" value="Peptidase_S1_PA"/>
</dbReference>
<reference evidence="4 5" key="1">
    <citation type="submission" date="2024-09" db="EMBL/GenBank/DDBJ databases">
        <authorList>
            <person name="Sun Q."/>
            <person name="Mori K."/>
        </authorList>
    </citation>
    <scope>NUCLEOTIDE SEQUENCE [LARGE SCALE GENOMIC DNA]</scope>
    <source>
        <strain evidence="4 5">JCM 4414</strain>
    </source>
</reference>